<dbReference type="InterPro" id="IPR050276">
    <property type="entry name" value="MshD_Acetyltransferase"/>
</dbReference>
<dbReference type="GO" id="GO:0016747">
    <property type="term" value="F:acyltransferase activity, transferring groups other than amino-acyl groups"/>
    <property type="evidence" value="ECO:0007669"/>
    <property type="project" value="InterPro"/>
</dbReference>
<accession>A0A6G7CNM9</accession>
<keyword evidence="3" id="KW-1185">Reference proteome</keyword>
<dbReference type="Gene3D" id="3.40.630.30">
    <property type="match status" value="1"/>
</dbReference>
<sequence length="171" mass="19786">MIKAETERQRDLNAQLIEFEPQHYSLLIEWIDSDELNYLWGGPQFEYPLTVEQLEKHYGKQAPTPFLFVVNGEMVGFIELFKVSDCEQRLCRVFIHPTCRGKGYAVTMLELAIGKAKMVDEPQTLSLAVFAHNHSAIACYEKLGFKPYETVSGLRHFKGKNWDLIRMSQQL</sequence>
<protein>
    <submittedName>
        <fullName evidence="2">GNAT family N-acetyltransferase</fullName>
    </submittedName>
</protein>
<dbReference type="RefSeq" id="WP_165313411.1">
    <property type="nucleotide sequence ID" value="NZ_CP049332.1"/>
</dbReference>
<dbReference type="KEGG" id="vzi:G5S32_17290"/>
<dbReference type="Pfam" id="PF00583">
    <property type="entry name" value="Acetyltransf_1"/>
    <property type="match status" value="1"/>
</dbReference>
<dbReference type="PROSITE" id="PS51186">
    <property type="entry name" value="GNAT"/>
    <property type="match status" value="1"/>
</dbReference>
<dbReference type="CDD" id="cd04301">
    <property type="entry name" value="NAT_SF"/>
    <property type="match status" value="1"/>
</dbReference>
<dbReference type="Proteomes" id="UP000503003">
    <property type="component" value="Chromosome 2"/>
</dbReference>
<dbReference type="InterPro" id="IPR000182">
    <property type="entry name" value="GNAT_dom"/>
</dbReference>
<reference evidence="2 3" key="1">
    <citation type="submission" date="2020-02" db="EMBL/GenBank/DDBJ databases">
        <title>A complete genome of a marine bacterium Vibrio sp. ZWAL4003 isolated from the mangrove sediment with the ability to degrade polysaccharides.</title>
        <authorList>
            <person name="Wu J."/>
            <person name="Qu W."/>
            <person name="Zeng R."/>
        </authorList>
    </citation>
    <scope>NUCLEOTIDE SEQUENCE [LARGE SCALE GENOMIC DNA]</scope>
    <source>
        <strain evidence="2 3">ZWAL4003</strain>
    </source>
</reference>
<organism evidence="2 3">
    <name type="scientific">Vibrio ziniensis</name>
    <dbReference type="NCBI Taxonomy" id="2711221"/>
    <lineage>
        <taxon>Bacteria</taxon>
        <taxon>Pseudomonadati</taxon>
        <taxon>Pseudomonadota</taxon>
        <taxon>Gammaproteobacteria</taxon>
        <taxon>Vibrionales</taxon>
        <taxon>Vibrionaceae</taxon>
        <taxon>Vibrio</taxon>
    </lineage>
</organism>
<dbReference type="AlphaFoldDB" id="A0A6G7CNM9"/>
<evidence type="ECO:0000259" key="1">
    <source>
        <dbReference type="PROSITE" id="PS51186"/>
    </source>
</evidence>
<name>A0A6G7CNM9_9VIBR</name>
<gene>
    <name evidence="2" type="ORF">G5S32_17290</name>
</gene>
<dbReference type="PANTHER" id="PTHR43617">
    <property type="entry name" value="L-AMINO ACID N-ACETYLTRANSFERASE"/>
    <property type="match status" value="1"/>
</dbReference>
<dbReference type="InterPro" id="IPR016181">
    <property type="entry name" value="Acyl_CoA_acyltransferase"/>
</dbReference>
<dbReference type="EMBL" id="CP049332">
    <property type="protein sequence ID" value="QIH43741.1"/>
    <property type="molecule type" value="Genomic_DNA"/>
</dbReference>
<dbReference type="SUPFAM" id="SSF55729">
    <property type="entry name" value="Acyl-CoA N-acyltransferases (Nat)"/>
    <property type="match status" value="1"/>
</dbReference>
<proteinExistence type="predicted"/>
<keyword evidence="2" id="KW-0808">Transferase</keyword>
<feature type="domain" description="N-acetyltransferase" evidence="1">
    <location>
        <begin position="7"/>
        <end position="171"/>
    </location>
</feature>
<evidence type="ECO:0000313" key="3">
    <source>
        <dbReference type="Proteomes" id="UP000503003"/>
    </source>
</evidence>
<evidence type="ECO:0000313" key="2">
    <source>
        <dbReference type="EMBL" id="QIH43741.1"/>
    </source>
</evidence>